<evidence type="ECO:0000313" key="1">
    <source>
        <dbReference type="EMBL" id="MBN9644262.1"/>
    </source>
</evidence>
<gene>
    <name evidence="1" type="ORF">JZY06_06495</name>
</gene>
<evidence type="ECO:0000313" key="2">
    <source>
        <dbReference type="Proteomes" id="UP000664332"/>
    </source>
</evidence>
<dbReference type="EMBL" id="JAFLEQ010000008">
    <property type="protein sequence ID" value="MBN9644262.1"/>
    <property type="molecule type" value="Genomic_DNA"/>
</dbReference>
<dbReference type="RefSeq" id="WP_207278705.1">
    <property type="nucleotide sequence ID" value="NZ_JAFLEQ010000008.1"/>
</dbReference>
<accession>A0A939E2G7</accession>
<dbReference type="AlphaFoldDB" id="A0A939E2G7"/>
<dbReference type="Proteomes" id="UP000664332">
    <property type="component" value="Unassembled WGS sequence"/>
</dbReference>
<proteinExistence type="predicted"/>
<sequence length="132" mass="14097">MSSMLSTAYCPAHTTPGTRHHTPAPARHTGGVCHPVAEEQVRAVIAVDRMPKTLRLTIEQAMSVCLKSQPEPAPAGADPFDLGWCTRWVSQPGGLTACRQTVTATAGEIDHLQAIVEGLARSRNFSASVRLV</sequence>
<reference evidence="1" key="1">
    <citation type="submission" date="2021-03" db="EMBL/GenBank/DDBJ databases">
        <authorList>
            <person name="Sun Q."/>
        </authorList>
    </citation>
    <scope>NUCLEOTIDE SEQUENCE</scope>
    <source>
        <strain evidence="1">CCM 8862</strain>
    </source>
</reference>
<keyword evidence="2" id="KW-1185">Reference proteome</keyword>
<comment type="caution">
    <text evidence="1">The sequence shown here is derived from an EMBL/GenBank/DDBJ whole genome shotgun (WGS) entry which is preliminary data.</text>
</comment>
<protein>
    <submittedName>
        <fullName evidence="1">Uncharacterized protein</fullName>
    </submittedName>
</protein>
<name>A0A939E2G7_9CORY</name>
<organism evidence="1 2">
    <name type="scientific">Corynebacterium mendelii</name>
    <dbReference type="NCBI Taxonomy" id="2765362"/>
    <lineage>
        <taxon>Bacteria</taxon>
        <taxon>Bacillati</taxon>
        <taxon>Actinomycetota</taxon>
        <taxon>Actinomycetes</taxon>
        <taxon>Mycobacteriales</taxon>
        <taxon>Corynebacteriaceae</taxon>
        <taxon>Corynebacterium</taxon>
    </lineage>
</organism>